<dbReference type="Pfam" id="PF07715">
    <property type="entry name" value="Plug"/>
    <property type="match status" value="1"/>
</dbReference>
<feature type="signal peptide" evidence="5">
    <location>
        <begin position="1"/>
        <end position="22"/>
    </location>
</feature>
<dbReference type="InterPro" id="IPR036942">
    <property type="entry name" value="Beta-barrel_TonB_sf"/>
</dbReference>
<gene>
    <name evidence="7" type="ORF">ABID46_001813</name>
</gene>
<feature type="domain" description="TonB-dependent receptor plug" evidence="6">
    <location>
        <begin position="137"/>
        <end position="226"/>
    </location>
</feature>
<evidence type="ECO:0000256" key="4">
    <source>
        <dbReference type="SAM" id="Coils"/>
    </source>
</evidence>
<dbReference type="RefSeq" id="WP_354509250.1">
    <property type="nucleotide sequence ID" value="NZ_JBEPMO010000010.1"/>
</dbReference>
<dbReference type="InterPro" id="IPR037066">
    <property type="entry name" value="Plug_dom_sf"/>
</dbReference>
<dbReference type="Gene3D" id="2.170.130.10">
    <property type="entry name" value="TonB-dependent receptor, plug domain"/>
    <property type="match status" value="1"/>
</dbReference>
<dbReference type="InterPro" id="IPR013784">
    <property type="entry name" value="Carb-bd-like_fold"/>
</dbReference>
<dbReference type="PANTHER" id="PTHR40980:SF5">
    <property type="entry name" value="TONB-DEPENDENT RECEPTOR"/>
    <property type="match status" value="1"/>
</dbReference>
<keyword evidence="3" id="KW-0998">Cell outer membrane</keyword>
<comment type="subcellular location">
    <subcellularLocation>
        <location evidence="1">Cell outer membrane</location>
    </subcellularLocation>
</comment>
<sequence length="917" mass="102679">MKQGFFIALLCLSSFLWGQTSAKIYGTVNDSNGFGLSNADILINGGAINTFTDDDGKFEIPLEAGMYELIIAAYGYQDFVQNIQLKEGENIEINSQLKSLEEETTQLSEAVIVGQVSKEGEASLLNIQKNSVTIQENIGIKELERKGVSDVASAVTKVSGISKQEGSSVIYVRGLGDRYNSTTMNGLPIPSNDPEYKNIDLSIFSTDILSYVNIDKVYNGNYFGDFAGGNVNIMTKQHSGKGFFKLGMTSRVNSNAISDKNFQLQSGINWLGFDKAKNPKSLTQYGFENGLNPKKSGALGSGFSITTGDRFNVGEKGKFSFYLTASHDNDFTSYEDGFLKSGVNAQGVVQGKDLTDYQVYQYSTNTTGFLNLSHQFNSKQKLSFNSLLVNSSTQKLEEGSGYMRDNANEGGLLRRGSFVQNLVWINQLLGEHALSDRMNLNWAVGYNTVQSDMPDRFQNMVEWKSAQNQYVIANSSVSLNHRYFQTLNEDEFVGNLAMDWKFAESDDSYKGKLTIGYNGRIKNRDFEAMQYNLSPVGGLVYADFQNMDGFFNPQNYVAGLFNMTTFSGKSLDPQFYTGEQSIHGGFANIEYQLSPKFFAVLGLRGEFVQQTVAWNTSLDPMGDENEMEEFQFLPSLNLKYEINSKQNLRFATSKTYTLPQFKERALFMYEDLGETVYGWPTTYASTDYNADLKWEIFPNTGEVFSVTAFGKYIENPINKFTVASSTNDVSYANTGDWGYVFGGELEIRKSLFKSASINPVQFTVGANLSYAHTNQELNNEKVFEETKLSNGSRMNANFTNSEDQFQGASEWLVNADVSFVKDWERGGNLMMTLAYNYFSDRIYALGTDGRGNIVEKGLGTLDFIIRTKLNQNLGFNLQAKNLLNPSYERFQENNSETISVLNYKRGMNFSFSINYQF</sequence>
<evidence type="ECO:0000256" key="5">
    <source>
        <dbReference type="SAM" id="SignalP"/>
    </source>
</evidence>
<dbReference type="SUPFAM" id="SSF49452">
    <property type="entry name" value="Starch-binding domain-like"/>
    <property type="match status" value="1"/>
</dbReference>
<dbReference type="PANTHER" id="PTHR40980">
    <property type="entry name" value="PLUG DOMAIN-CONTAINING PROTEIN"/>
    <property type="match status" value="1"/>
</dbReference>
<organism evidence="7 8">
    <name type="scientific">Moheibacter stercoris</name>
    <dbReference type="NCBI Taxonomy" id="1628251"/>
    <lineage>
        <taxon>Bacteria</taxon>
        <taxon>Pseudomonadati</taxon>
        <taxon>Bacteroidota</taxon>
        <taxon>Flavobacteriia</taxon>
        <taxon>Flavobacteriales</taxon>
        <taxon>Weeksellaceae</taxon>
        <taxon>Moheibacter</taxon>
    </lineage>
</organism>
<evidence type="ECO:0000256" key="3">
    <source>
        <dbReference type="ARBA" id="ARBA00023237"/>
    </source>
</evidence>
<feature type="coiled-coil region" evidence="4">
    <location>
        <begin position="83"/>
        <end position="110"/>
    </location>
</feature>
<dbReference type="Gene3D" id="2.60.40.1120">
    <property type="entry name" value="Carboxypeptidase-like, regulatory domain"/>
    <property type="match status" value="1"/>
</dbReference>
<keyword evidence="4" id="KW-0175">Coiled coil</keyword>
<keyword evidence="2" id="KW-0472">Membrane</keyword>
<reference evidence="7 8" key="1">
    <citation type="submission" date="2024-06" db="EMBL/GenBank/DDBJ databases">
        <title>Genomic Encyclopedia of Type Strains, Phase IV (KMG-IV): sequencing the most valuable type-strain genomes for metagenomic binning, comparative biology and taxonomic classification.</title>
        <authorList>
            <person name="Goeker M."/>
        </authorList>
    </citation>
    <scope>NUCLEOTIDE SEQUENCE [LARGE SCALE GENOMIC DNA]</scope>
    <source>
        <strain evidence="7 8">DSM 29388</strain>
    </source>
</reference>
<proteinExistence type="predicted"/>
<dbReference type="EMBL" id="JBEPMO010000010">
    <property type="protein sequence ID" value="MET3732224.1"/>
    <property type="molecule type" value="Genomic_DNA"/>
</dbReference>
<evidence type="ECO:0000256" key="2">
    <source>
        <dbReference type="ARBA" id="ARBA00023136"/>
    </source>
</evidence>
<feature type="chain" id="PRO_5045178435" description="TonB-dependent receptor plug domain-containing protein" evidence="5">
    <location>
        <begin position="23"/>
        <end position="917"/>
    </location>
</feature>
<keyword evidence="8" id="KW-1185">Reference proteome</keyword>
<evidence type="ECO:0000313" key="8">
    <source>
        <dbReference type="Proteomes" id="UP001549146"/>
    </source>
</evidence>
<evidence type="ECO:0000256" key="1">
    <source>
        <dbReference type="ARBA" id="ARBA00004442"/>
    </source>
</evidence>
<name>A0ABV2LUI5_9FLAO</name>
<dbReference type="Pfam" id="PF13715">
    <property type="entry name" value="CarbopepD_reg_2"/>
    <property type="match status" value="1"/>
</dbReference>
<dbReference type="InterPro" id="IPR012910">
    <property type="entry name" value="Plug_dom"/>
</dbReference>
<evidence type="ECO:0000259" key="6">
    <source>
        <dbReference type="Pfam" id="PF07715"/>
    </source>
</evidence>
<evidence type="ECO:0000313" key="7">
    <source>
        <dbReference type="EMBL" id="MET3732224.1"/>
    </source>
</evidence>
<dbReference type="Gene3D" id="2.40.170.20">
    <property type="entry name" value="TonB-dependent receptor, beta-barrel domain"/>
    <property type="match status" value="1"/>
</dbReference>
<dbReference type="Proteomes" id="UP001549146">
    <property type="component" value="Unassembled WGS sequence"/>
</dbReference>
<keyword evidence="5" id="KW-0732">Signal</keyword>
<accession>A0ABV2LUI5</accession>
<protein>
    <recommendedName>
        <fullName evidence="6">TonB-dependent receptor plug domain-containing protein</fullName>
    </recommendedName>
</protein>
<dbReference type="SUPFAM" id="SSF56935">
    <property type="entry name" value="Porins"/>
    <property type="match status" value="1"/>
</dbReference>
<comment type="caution">
    <text evidence="7">The sequence shown here is derived from an EMBL/GenBank/DDBJ whole genome shotgun (WGS) entry which is preliminary data.</text>
</comment>